<proteinExistence type="predicted"/>
<evidence type="ECO:0008006" key="2">
    <source>
        <dbReference type="Google" id="ProtNLM"/>
    </source>
</evidence>
<dbReference type="EMBL" id="VSSQ01020628">
    <property type="protein sequence ID" value="MPM65639.1"/>
    <property type="molecule type" value="Genomic_DNA"/>
</dbReference>
<organism evidence="1">
    <name type="scientific">bioreactor metagenome</name>
    <dbReference type="NCBI Taxonomy" id="1076179"/>
    <lineage>
        <taxon>unclassified sequences</taxon>
        <taxon>metagenomes</taxon>
        <taxon>ecological metagenomes</taxon>
    </lineage>
</organism>
<name>A0A645BJI7_9ZZZZ</name>
<accession>A0A645BJI7</accession>
<reference evidence="1" key="1">
    <citation type="submission" date="2019-08" db="EMBL/GenBank/DDBJ databases">
        <authorList>
            <person name="Kucharzyk K."/>
            <person name="Murdoch R.W."/>
            <person name="Higgins S."/>
            <person name="Loffler F."/>
        </authorList>
    </citation>
    <scope>NUCLEOTIDE SEQUENCE</scope>
</reference>
<sequence length="149" mass="17165">MRNNALAFEKYIGEHEIHMNKGMNVEDFTIFTFPEKVVIDGVERPVLGGGAERRAVIALRDDDTLADIFCFHIATVPNDESKKTLLYKLFNELNSTYKYISFYEDQNVVSSKICIPFNNNFDAELVFEMLAVIFQAAEQEYPRIIARIK</sequence>
<gene>
    <name evidence="1" type="ORF">SDC9_112536</name>
</gene>
<dbReference type="AlphaFoldDB" id="A0A645BJI7"/>
<comment type="caution">
    <text evidence="1">The sequence shown here is derived from an EMBL/GenBank/DDBJ whole genome shotgun (WGS) entry which is preliminary data.</text>
</comment>
<protein>
    <recommendedName>
        <fullName evidence="2">Sensory transduction regulator</fullName>
    </recommendedName>
</protein>
<evidence type="ECO:0000313" key="1">
    <source>
        <dbReference type="EMBL" id="MPM65639.1"/>
    </source>
</evidence>